<keyword evidence="5" id="KW-1185">Reference proteome</keyword>
<evidence type="ECO:0000256" key="2">
    <source>
        <dbReference type="SAM" id="Phobius"/>
    </source>
</evidence>
<dbReference type="InterPro" id="IPR052529">
    <property type="entry name" value="Bact_Transport_Assoc"/>
</dbReference>
<evidence type="ECO:0000313" key="4">
    <source>
        <dbReference type="EMBL" id="MBA5245392.1"/>
    </source>
</evidence>
<protein>
    <submittedName>
        <fullName evidence="4">DUF418 domain-containing protein</fullName>
    </submittedName>
</protein>
<sequence>MHEAANAEQHQPEHQPTQQRPRLIVPDLARGTALLGIAMANAAQAWVINDWSEDQSRVGWSVGGVRPDSVIDQIGAVFAAMFIHVRGLPMFSTLLGFGFGLVAASLYRKHYPAKQARRVLYRRYGALALFGVAHMFLLFYGDIMLTYGLVGIFLAAMLTLSSKTLRIIAYTILGLFTALGVAGGIASFYFDASGGFNQSEPTATFDTFGAYFSSNLDMALGQLVAQPFAVLQLLSLAIIGYVWAREQVLTDVHAHRRTLVTWSIITGLVILCVGLPWGLAAAGVLPDEWELPLFVLNQALGYLTGPGILALLALATDELNNRVPGWARAFVALGKRSMSGYLAQSFLFIAICTPAFLGIGLDTSVTGKLLIGFAVWLITLLLAVALDRAGKQGPFEWAHRHLSYGKTGRIEPKYDQPEIAA</sequence>
<feature type="compositionally biased region" description="Basic and acidic residues" evidence="1">
    <location>
        <begin position="1"/>
        <end position="13"/>
    </location>
</feature>
<keyword evidence="2" id="KW-1133">Transmembrane helix</keyword>
<feature type="transmembrane region" description="Helical" evidence="2">
    <location>
        <begin position="167"/>
        <end position="190"/>
    </location>
</feature>
<dbReference type="AlphaFoldDB" id="A0A7W2ECX8"/>
<feature type="transmembrane region" description="Helical" evidence="2">
    <location>
        <begin position="340"/>
        <end position="361"/>
    </location>
</feature>
<feature type="domain" description="DUF418" evidence="3">
    <location>
        <begin position="244"/>
        <end position="406"/>
    </location>
</feature>
<keyword evidence="2" id="KW-0812">Transmembrane</keyword>
<proteinExistence type="predicted"/>
<dbReference type="Proteomes" id="UP000523682">
    <property type="component" value="Unassembled WGS sequence"/>
</dbReference>
<feature type="transmembrane region" description="Helical" evidence="2">
    <location>
        <begin position="88"/>
        <end position="107"/>
    </location>
</feature>
<evidence type="ECO:0000259" key="3">
    <source>
        <dbReference type="Pfam" id="PF04235"/>
    </source>
</evidence>
<dbReference type="RefSeq" id="WP_181889994.1">
    <property type="nucleotide sequence ID" value="NZ_JACDTZ010000002.1"/>
</dbReference>
<feature type="transmembrane region" description="Helical" evidence="2">
    <location>
        <begin position="223"/>
        <end position="244"/>
    </location>
</feature>
<reference evidence="4 5" key="1">
    <citation type="submission" date="2020-07" db="EMBL/GenBank/DDBJ databases">
        <title>Draft genome and description of Corynebacterium haemomassiliense strain Marseile-Q3615 sp. nov.</title>
        <authorList>
            <person name="Boxberger M."/>
            <person name="La Scola B."/>
        </authorList>
    </citation>
    <scope>NUCLEOTIDE SEQUENCE [LARGE SCALE GENOMIC DNA]</scope>
    <source>
        <strain evidence="4 5">Marseille-Q3615</strain>
    </source>
</reference>
<dbReference type="PANTHER" id="PTHR30590:SF2">
    <property type="entry name" value="INNER MEMBRANE PROTEIN"/>
    <property type="match status" value="1"/>
</dbReference>
<feature type="transmembrane region" description="Helical" evidence="2">
    <location>
        <begin position="367"/>
        <end position="386"/>
    </location>
</feature>
<organism evidence="4 5">
    <name type="scientific">Corynebacterium haemomassiliense</name>
    <dbReference type="NCBI Taxonomy" id="2754726"/>
    <lineage>
        <taxon>Bacteria</taxon>
        <taxon>Bacillati</taxon>
        <taxon>Actinomycetota</taxon>
        <taxon>Actinomycetes</taxon>
        <taxon>Mycobacteriales</taxon>
        <taxon>Corynebacteriaceae</taxon>
        <taxon>Corynebacterium</taxon>
    </lineage>
</organism>
<comment type="caution">
    <text evidence="4">The sequence shown here is derived from an EMBL/GenBank/DDBJ whole genome shotgun (WGS) entry which is preliminary data.</text>
</comment>
<dbReference type="EMBL" id="JACDTZ010000002">
    <property type="protein sequence ID" value="MBA5245392.1"/>
    <property type="molecule type" value="Genomic_DNA"/>
</dbReference>
<accession>A0A7W2ECX8</accession>
<gene>
    <name evidence="4" type="ORF">H0193_11350</name>
</gene>
<dbReference type="InterPro" id="IPR007349">
    <property type="entry name" value="DUF418"/>
</dbReference>
<feature type="transmembrane region" description="Helical" evidence="2">
    <location>
        <begin position="299"/>
        <end position="319"/>
    </location>
</feature>
<name>A0A7W2ECX8_9CORY</name>
<feature type="transmembrane region" description="Helical" evidence="2">
    <location>
        <begin position="143"/>
        <end position="160"/>
    </location>
</feature>
<dbReference type="Pfam" id="PF04235">
    <property type="entry name" value="DUF418"/>
    <property type="match status" value="1"/>
</dbReference>
<feature type="transmembrane region" description="Helical" evidence="2">
    <location>
        <begin position="119"/>
        <end position="137"/>
    </location>
</feature>
<feature type="region of interest" description="Disordered" evidence="1">
    <location>
        <begin position="1"/>
        <end position="22"/>
    </location>
</feature>
<keyword evidence="2" id="KW-0472">Membrane</keyword>
<evidence type="ECO:0000256" key="1">
    <source>
        <dbReference type="SAM" id="MobiDB-lite"/>
    </source>
</evidence>
<feature type="transmembrane region" description="Helical" evidence="2">
    <location>
        <begin position="259"/>
        <end position="279"/>
    </location>
</feature>
<dbReference type="PANTHER" id="PTHR30590">
    <property type="entry name" value="INNER MEMBRANE PROTEIN"/>
    <property type="match status" value="1"/>
</dbReference>
<evidence type="ECO:0000313" key="5">
    <source>
        <dbReference type="Proteomes" id="UP000523682"/>
    </source>
</evidence>